<evidence type="ECO:0000313" key="5">
    <source>
        <dbReference type="EMBL" id="OHF03010.1"/>
    </source>
</evidence>
<comment type="similarity">
    <text evidence="4">Belongs to the copper transporter (Ctr) (TC 1.A.56) family. SLC31A subfamily.</text>
</comment>
<keyword evidence="6" id="KW-1185">Reference proteome</keyword>
<evidence type="ECO:0000256" key="4">
    <source>
        <dbReference type="RuleBase" id="RU367022"/>
    </source>
</evidence>
<name>A0A1G4BNH2_9PEZI</name>
<keyword evidence="1 4" id="KW-0812">Transmembrane</keyword>
<dbReference type="Pfam" id="PF04145">
    <property type="entry name" value="Ctr"/>
    <property type="match status" value="1"/>
</dbReference>
<evidence type="ECO:0000313" key="6">
    <source>
        <dbReference type="Proteomes" id="UP000176998"/>
    </source>
</evidence>
<keyword evidence="4" id="KW-0187">Copper transport</keyword>
<dbReference type="RefSeq" id="XP_022480148.1">
    <property type="nucleotide sequence ID" value="XM_022613422.1"/>
</dbReference>
<dbReference type="Proteomes" id="UP000176998">
    <property type="component" value="Unassembled WGS sequence"/>
</dbReference>
<dbReference type="STRING" id="1209926.A0A1G4BNH2"/>
<protein>
    <recommendedName>
        <fullName evidence="4">Copper transport protein</fullName>
    </recommendedName>
</protein>
<proteinExistence type="inferred from homology"/>
<dbReference type="PANTHER" id="PTHR12483">
    <property type="entry name" value="SOLUTE CARRIER FAMILY 31 COPPER TRANSPORTERS"/>
    <property type="match status" value="1"/>
</dbReference>
<dbReference type="GeneID" id="34554932"/>
<evidence type="ECO:0000256" key="3">
    <source>
        <dbReference type="ARBA" id="ARBA00023136"/>
    </source>
</evidence>
<dbReference type="GO" id="GO:0005886">
    <property type="term" value="C:plasma membrane"/>
    <property type="evidence" value="ECO:0007669"/>
    <property type="project" value="TreeGrafter"/>
</dbReference>
<gene>
    <name evidence="5" type="ORF">CORC01_01768</name>
</gene>
<comment type="subcellular location">
    <subcellularLocation>
        <location evidence="4">Membrane</location>
        <topology evidence="4">Multi-pass membrane protein</topology>
    </subcellularLocation>
</comment>
<keyword evidence="4" id="KW-0813">Transport</keyword>
<dbReference type="PANTHER" id="PTHR12483:SF120">
    <property type="entry name" value="HIGH-AFFINITY COPPER TRANSPORTER CTRA2"/>
    <property type="match status" value="1"/>
</dbReference>
<feature type="transmembrane region" description="Helical" evidence="4">
    <location>
        <begin position="61"/>
        <end position="81"/>
    </location>
</feature>
<feature type="transmembrane region" description="Helical" evidence="4">
    <location>
        <begin position="136"/>
        <end position="158"/>
    </location>
</feature>
<dbReference type="AlphaFoldDB" id="A0A1G4BNH2"/>
<keyword evidence="4" id="KW-0406">Ion transport</keyword>
<dbReference type="EMBL" id="MJBS01000009">
    <property type="protein sequence ID" value="OHF03010.1"/>
    <property type="molecule type" value="Genomic_DNA"/>
</dbReference>
<organism evidence="5 6">
    <name type="scientific">Colletotrichum orchidophilum</name>
    <dbReference type="NCBI Taxonomy" id="1209926"/>
    <lineage>
        <taxon>Eukaryota</taxon>
        <taxon>Fungi</taxon>
        <taxon>Dikarya</taxon>
        <taxon>Ascomycota</taxon>
        <taxon>Pezizomycotina</taxon>
        <taxon>Sordariomycetes</taxon>
        <taxon>Hypocreomycetidae</taxon>
        <taxon>Glomerellales</taxon>
        <taxon>Glomerellaceae</taxon>
        <taxon>Colletotrichum</taxon>
    </lineage>
</organism>
<keyword evidence="2 4" id="KW-1133">Transmembrane helix</keyword>
<dbReference type="OrthoDB" id="73901at2759"/>
<dbReference type="InterPro" id="IPR007274">
    <property type="entry name" value="Cop_transporter"/>
</dbReference>
<keyword evidence="3 4" id="KW-0472">Membrane</keyword>
<feature type="transmembrane region" description="Helical" evidence="4">
    <location>
        <begin position="164"/>
        <end position="185"/>
    </location>
</feature>
<sequence length="191" mass="20228">MDMTMATSTAMAMATSTSAGSGGMSSGSMSMSMSEMAMTFFEAFQTPLYSDAWTPTTTGQYAGTCIFLIVLGSILRLLLALKPVLEDRFWRNYPAYESDKEALTGHHAASVEPGHAGAVIRKDIVGRWKGWRAGAAAARATYEVIVGGIGYLLMLAVMTMNVGYFLSVLSGVWLGTFLLGGLAGGSPTIHC</sequence>
<reference evidence="5 6" key="1">
    <citation type="submission" date="2016-09" db="EMBL/GenBank/DDBJ databases">
        <authorList>
            <person name="Capua I."/>
            <person name="De Benedictis P."/>
            <person name="Joannis T."/>
            <person name="Lombin L.H."/>
            <person name="Cattoli G."/>
        </authorList>
    </citation>
    <scope>NUCLEOTIDE SEQUENCE [LARGE SCALE GENOMIC DNA]</scope>
    <source>
        <strain evidence="5 6">IMI 309357</strain>
    </source>
</reference>
<keyword evidence="4" id="KW-0186">Copper</keyword>
<dbReference type="GO" id="GO:0005375">
    <property type="term" value="F:copper ion transmembrane transporter activity"/>
    <property type="evidence" value="ECO:0007669"/>
    <property type="project" value="UniProtKB-UniRule"/>
</dbReference>
<comment type="caution">
    <text evidence="5">The sequence shown here is derived from an EMBL/GenBank/DDBJ whole genome shotgun (WGS) entry which is preliminary data.</text>
</comment>
<evidence type="ECO:0000256" key="2">
    <source>
        <dbReference type="ARBA" id="ARBA00022989"/>
    </source>
</evidence>
<accession>A0A1G4BNH2</accession>
<evidence type="ECO:0000256" key="1">
    <source>
        <dbReference type="ARBA" id="ARBA00022692"/>
    </source>
</evidence>